<dbReference type="WBParaSite" id="nRc.2.0.1.t43745-RA">
    <property type="protein sequence ID" value="nRc.2.0.1.t43745-RA"/>
    <property type="gene ID" value="nRc.2.0.1.g43745"/>
</dbReference>
<organism evidence="2 3">
    <name type="scientific">Romanomermis culicivorax</name>
    <name type="common">Nematode worm</name>
    <dbReference type="NCBI Taxonomy" id="13658"/>
    <lineage>
        <taxon>Eukaryota</taxon>
        <taxon>Metazoa</taxon>
        <taxon>Ecdysozoa</taxon>
        <taxon>Nematoda</taxon>
        <taxon>Enoplea</taxon>
        <taxon>Dorylaimia</taxon>
        <taxon>Mermithida</taxon>
        <taxon>Mermithoidea</taxon>
        <taxon>Mermithidae</taxon>
        <taxon>Romanomermis</taxon>
    </lineage>
</organism>
<keyword evidence="2" id="KW-1185">Reference proteome</keyword>
<dbReference type="AlphaFoldDB" id="A0A915KZX2"/>
<reference evidence="3" key="1">
    <citation type="submission" date="2022-11" db="UniProtKB">
        <authorList>
            <consortium name="WormBaseParasite"/>
        </authorList>
    </citation>
    <scope>IDENTIFICATION</scope>
</reference>
<proteinExistence type="predicted"/>
<evidence type="ECO:0000313" key="3">
    <source>
        <dbReference type="WBParaSite" id="nRc.2.0.1.t43745-RA"/>
    </source>
</evidence>
<protein>
    <submittedName>
        <fullName evidence="3">Uncharacterized protein</fullName>
    </submittedName>
</protein>
<dbReference type="Proteomes" id="UP000887565">
    <property type="component" value="Unplaced"/>
</dbReference>
<evidence type="ECO:0000313" key="2">
    <source>
        <dbReference type="Proteomes" id="UP000887565"/>
    </source>
</evidence>
<feature type="region of interest" description="Disordered" evidence="1">
    <location>
        <begin position="74"/>
        <end position="128"/>
    </location>
</feature>
<feature type="region of interest" description="Disordered" evidence="1">
    <location>
        <begin position="1"/>
        <end position="30"/>
    </location>
</feature>
<sequence length="128" mass="14141">IPRGNTLHRSPPRVSSAGNLLNLGDREQQQHAALDPVIPDQTPLRVQPLQQQAMHFTPQDVGVPLDCRRTIAMDQQEARPANPNQDVDGPQLRNIKGSPPRVKLAGPKRDVIMPKFGPNSDEVDPKIK</sequence>
<accession>A0A915KZX2</accession>
<evidence type="ECO:0000256" key="1">
    <source>
        <dbReference type="SAM" id="MobiDB-lite"/>
    </source>
</evidence>
<name>A0A915KZX2_ROMCU</name>